<dbReference type="Proteomes" id="UP000694864">
    <property type="component" value="Chromosome 7"/>
</dbReference>
<evidence type="ECO:0000313" key="5">
    <source>
        <dbReference type="RefSeq" id="XP_010416182.1"/>
    </source>
</evidence>
<proteinExistence type="predicted"/>
<reference evidence="4" key="1">
    <citation type="journal article" date="2014" name="Nat. Commun.">
        <title>The emerging biofuel crop Camelina sativa retains a highly undifferentiated hexaploid genome structure.</title>
        <authorList>
            <person name="Kagale S."/>
            <person name="Koh C."/>
            <person name="Nixon J."/>
            <person name="Bollina V."/>
            <person name="Clarke W.E."/>
            <person name="Tuteja R."/>
            <person name="Spillane C."/>
            <person name="Robinson S.J."/>
            <person name="Links M.G."/>
            <person name="Clarke C."/>
            <person name="Higgins E.E."/>
            <person name="Huebert T."/>
            <person name="Sharpe A.G."/>
            <person name="Parkin I.A."/>
        </authorList>
    </citation>
    <scope>NUCLEOTIDE SEQUENCE [LARGE SCALE GENOMIC DNA]</scope>
    <source>
        <strain evidence="4">cv. DH55</strain>
    </source>
</reference>
<accession>A0ABM0SU59</accession>
<organism evidence="4 5">
    <name type="scientific">Camelina sativa</name>
    <name type="common">False flax</name>
    <name type="synonym">Myagrum sativum</name>
    <dbReference type="NCBI Taxonomy" id="90675"/>
    <lineage>
        <taxon>Eukaryota</taxon>
        <taxon>Viridiplantae</taxon>
        <taxon>Streptophyta</taxon>
        <taxon>Embryophyta</taxon>
        <taxon>Tracheophyta</taxon>
        <taxon>Spermatophyta</taxon>
        <taxon>Magnoliopsida</taxon>
        <taxon>eudicotyledons</taxon>
        <taxon>Gunneridae</taxon>
        <taxon>Pentapetalae</taxon>
        <taxon>rosids</taxon>
        <taxon>malvids</taxon>
        <taxon>Brassicales</taxon>
        <taxon>Brassicaceae</taxon>
        <taxon>Camelineae</taxon>
        <taxon>Camelina</taxon>
    </lineage>
</organism>
<evidence type="ECO:0000256" key="2">
    <source>
        <dbReference type="SAM" id="MobiDB-lite"/>
    </source>
</evidence>
<dbReference type="InterPro" id="IPR012677">
    <property type="entry name" value="Nucleotide-bd_a/b_plait_sf"/>
</dbReference>
<protein>
    <submittedName>
        <fullName evidence="5">Polyadenylate-binding protein 2-B-like</fullName>
    </submittedName>
</protein>
<keyword evidence="4" id="KW-1185">Reference proteome</keyword>
<dbReference type="RefSeq" id="XP_010416182.1">
    <property type="nucleotide sequence ID" value="XM_010417880.1"/>
</dbReference>
<dbReference type="SUPFAM" id="SSF54928">
    <property type="entry name" value="RNA-binding domain, RBD"/>
    <property type="match status" value="1"/>
</dbReference>
<feature type="domain" description="RRM" evidence="3">
    <location>
        <begin position="118"/>
        <end position="197"/>
    </location>
</feature>
<name>A0ABM0SU59_CAMSA</name>
<feature type="compositionally biased region" description="Basic and acidic residues" evidence="2">
    <location>
        <begin position="33"/>
        <end position="46"/>
    </location>
</feature>
<reference evidence="5" key="2">
    <citation type="submission" date="2025-08" db="UniProtKB">
        <authorList>
            <consortium name="RefSeq"/>
        </authorList>
    </citation>
    <scope>IDENTIFICATION</scope>
    <source>
        <tissue evidence="5">Leaf</tissue>
    </source>
</reference>
<evidence type="ECO:0000259" key="3">
    <source>
        <dbReference type="PROSITE" id="PS50102"/>
    </source>
</evidence>
<keyword evidence="1" id="KW-0694">RNA-binding</keyword>
<dbReference type="PROSITE" id="PS50102">
    <property type="entry name" value="RRM"/>
    <property type="match status" value="1"/>
</dbReference>
<gene>
    <name evidence="5" type="primary">LOC104702066</name>
</gene>
<feature type="region of interest" description="Disordered" evidence="2">
    <location>
        <begin position="1"/>
        <end position="62"/>
    </location>
</feature>
<dbReference type="GeneID" id="104702066"/>
<dbReference type="InterPro" id="IPR035979">
    <property type="entry name" value="RBD_domain_sf"/>
</dbReference>
<evidence type="ECO:0000313" key="4">
    <source>
        <dbReference type="Proteomes" id="UP000694864"/>
    </source>
</evidence>
<sequence>MEKRLKKYSTSTDVEPVHHHAHKVTNPLHKATNKRELNNLEIEEKRKKQKKHNERSEEMQMEKYEKEIEKLKKSLKEMTETIKELRQIIQTSAVLPLPFRNREECNYGNKDHLGQNDHTLFCQGFDISVPRHEIKSALWKHFSLCGKVTRVYVPIECATGVALGFAFIDLAKHYKKGLKLNGSFLGGRKLCVMIGTARKELFGLDEDFAGCKRCPRYNPYRRNLTYHHEKYRQWISSLPMVGTRFSKIGRFTAIIGRLHGHGTVWIKLR</sequence>
<dbReference type="InterPro" id="IPR000504">
    <property type="entry name" value="RRM_dom"/>
</dbReference>
<evidence type="ECO:0000256" key="1">
    <source>
        <dbReference type="PROSITE-ProRule" id="PRU00176"/>
    </source>
</evidence>
<dbReference type="Gene3D" id="3.30.70.330">
    <property type="match status" value="1"/>
</dbReference>